<protein>
    <submittedName>
        <fullName evidence="2">Uncharacterized protein</fullName>
    </submittedName>
</protein>
<name>A0AAW2F6A0_9HYME</name>
<evidence type="ECO:0000256" key="1">
    <source>
        <dbReference type="SAM" id="MobiDB-lite"/>
    </source>
</evidence>
<gene>
    <name evidence="2" type="ORF">PUN28_014604</name>
</gene>
<evidence type="ECO:0000313" key="2">
    <source>
        <dbReference type="EMBL" id="KAL0109687.1"/>
    </source>
</evidence>
<feature type="region of interest" description="Disordered" evidence="1">
    <location>
        <begin position="66"/>
        <end position="88"/>
    </location>
</feature>
<keyword evidence="3" id="KW-1185">Reference proteome</keyword>
<reference evidence="2 3" key="1">
    <citation type="submission" date="2023-03" db="EMBL/GenBank/DDBJ databases">
        <title>High recombination rates correlate with genetic variation in Cardiocondyla obscurior ants.</title>
        <authorList>
            <person name="Errbii M."/>
        </authorList>
    </citation>
    <scope>NUCLEOTIDE SEQUENCE [LARGE SCALE GENOMIC DNA]</scope>
    <source>
        <strain evidence="2">Alpha-2009</strain>
        <tissue evidence="2">Whole body</tissue>
    </source>
</reference>
<comment type="caution">
    <text evidence="2">The sequence shown here is derived from an EMBL/GenBank/DDBJ whole genome shotgun (WGS) entry which is preliminary data.</text>
</comment>
<dbReference type="EMBL" id="JADYXP020000015">
    <property type="protein sequence ID" value="KAL0109687.1"/>
    <property type="molecule type" value="Genomic_DNA"/>
</dbReference>
<evidence type="ECO:0000313" key="3">
    <source>
        <dbReference type="Proteomes" id="UP001430953"/>
    </source>
</evidence>
<accession>A0AAW2F6A0</accession>
<dbReference type="AlphaFoldDB" id="A0AAW2F6A0"/>
<proteinExistence type="predicted"/>
<dbReference type="Proteomes" id="UP001430953">
    <property type="component" value="Unassembled WGS sequence"/>
</dbReference>
<organism evidence="2 3">
    <name type="scientific">Cardiocondyla obscurior</name>
    <dbReference type="NCBI Taxonomy" id="286306"/>
    <lineage>
        <taxon>Eukaryota</taxon>
        <taxon>Metazoa</taxon>
        <taxon>Ecdysozoa</taxon>
        <taxon>Arthropoda</taxon>
        <taxon>Hexapoda</taxon>
        <taxon>Insecta</taxon>
        <taxon>Pterygota</taxon>
        <taxon>Neoptera</taxon>
        <taxon>Endopterygota</taxon>
        <taxon>Hymenoptera</taxon>
        <taxon>Apocrita</taxon>
        <taxon>Aculeata</taxon>
        <taxon>Formicoidea</taxon>
        <taxon>Formicidae</taxon>
        <taxon>Myrmicinae</taxon>
        <taxon>Cardiocondyla</taxon>
    </lineage>
</organism>
<sequence>MPDLPVWLTPQNDNATAILHLGDKLVERRSLLRTRRSCDVYCVKRVIVTRLIWILFKDLNETERLKENGEEQSAEGAADASRSWKPSWLAPNNSTASIRTTLQRVVRQRSLRVKISHHSAELIVRDTSEKCLLLWTRNWAL</sequence>